<proteinExistence type="predicted"/>
<dbReference type="Gene3D" id="1.10.357.170">
    <property type="match status" value="1"/>
</dbReference>
<dbReference type="InterPro" id="IPR043519">
    <property type="entry name" value="NT_sf"/>
</dbReference>
<dbReference type="EMBL" id="LR796670">
    <property type="protein sequence ID" value="CAB4159491.1"/>
    <property type="molecule type" value="Genomic_DNA"/>
</dbReference>
<evidence type="ECO:0000313" key="1">
    <source>
        <dbReference type="EMBL" id="CAB4159491.1"/>
    </source>
</evidence>
<reference evidence="1" key="1">
    <citation type="submission" date="2020-04" db="EMBL/GenBank/DDBJ databases">
        <authorList>
            <person name="Chiriac C."/>
            <person name="Salcher M."/>
            <person name="Ghai R."/>
            <person name="Kavagutti S V."/>
        </authorList>
    </citation>
    <scope>NUCLEOTIDE SEQUENCE</scope>
</reference>
<organism evidence="1">
    <name type="scientific">uncultured Caudovirales phage</name>
    <dbReference type="NCBI Taxonomy" id="2100421"/>
    <lineage>
        <taxon>Viruses</taxon>
        <taxon>Duplodnaviria</taxon>
        <taxon>Heunggongvirae</taxon>
        <taxon>Uroviricota</taxon>
        <taxon>Caudoviricetes</taxon>
        <taxon>Peduoviridae</taxon>
        <taxon>Maltschvirus</taxon>
        <taxon>Maltschvirus maltsch</taxon>
    </lineage>
</organism>
<accession>A0A6J5NQ41</accession>
<dbReference type="SUPFAM" id="SSF81301">
    <property type="entry name" value="Nucleotidyltransferase"/>
    <property type="match status" value="1"/>
</dbReference>
<gene>
    <name evidence="1" type="ORF">UFOVP699_227</name>
</gene>
<sequence length="246" mass="28513">MKHLLSYTNFVNEGEFYQDSLNPKFWKDDRFDPEIREKLLSIANDFYKDLEVDAPILDVQLTGSLANYNWTKFSDLDVHVIMDLSQVNEDIGLVKKAMDGIRFMWNQRHPVVIREHDVELYAQDINQLHLASGLYSLLKDQWLRKPQYTPPSVDPADVHRKVEAYGTEIDEAARMLAQASPEEAEMVMHYISSLKKKISRSRDEQLAKKGGEFSVENLVFKEMRNNGMYGKLIDLKSAAYAKIYSE</sequence>
<protein>
    <submittedName>
        <fullName evidence="1">Uncharacterized protein</fullName>
    </submittedName>
</protein>
<name>A0A6J5NQ41_9CAUD</name>